<evidence type="ECO:0000313" key="1">
    <source>
        <dbReference type="EMBL" id="CDW47366.1"/>
    </source>
</evidence>
<accession>A0A0K2VBT1</accession>
<organism evidence="1">
    <name type="scientific">Lepeophtheirus salmonis</name>
    <name type="common">Salmon louse</name>
    <name type="synonym">Caligus salmonis</name>
    <dbReference type="NCBI Taxonomy" id="72036"/>
    <lineage>
        <taxon>Eukaryota</taxon>
        <taxon>Metazoa</taxon>
        <taxon>Ecdysozoa</taxon>
        <taxon>Arthropoda</taxon>
        <taxon>Crustacea</taxon>
        <taxon>Multicrustacea</taxon>
        <taxon>Hexanauplia</taxon>
        <taxon>Copepoda</taxon>
        <taxon>Siphonostomatoida</taxon>
        <taxon>Caligidae</taxon>
        <taxon>Lepeophtheirus</taxon>
    </lineage>
</organism>
<proteinExistence type="predicted"/>
<name>A0A0K2VBT1_LEPSM</name>
<reference evidence="1" key="1">
    <citation type="submission" date="2014-05" db="EMBL/GenBank/DDBJ databases">
        <authorList>
            <person name="Chronopoulou M."/>
        </authorList>
    </citation>
    <scope>NUCLEOTIDE SEQUENCE</scope>
    <source>
        <tissue evidence="1">Whole organism</tissue>
    </source>
</reference>
<dbReference type="AlphaFoldDB" id="A0A0K2VBT1"/>
<feature type="non-terminal residue" evidence="1">
    <location>
        <position position="1"/>
    </location>
</feature>
<dbReference type="EMBL" id="HACA01030005">
    <property type="protein sequence ID" value="CDW47366.1"/>
    <property type="molecule type" value="Transcribed_RNA"/>
</dbReference>
<protein>
    <submittedName>
        <fullName evidence="1">Uncharacterized protein</fullName>
    </submittedName>
</protein>
<sequence>LLLQPGVSSTLWATAAIFSVVLKRRAHILFITSLTCPNSSNCSTNFCIGVRQGASRRPKNVLVLRTVSATFNNFKSLLKRPSFHFY</sequence>